<name>A0A9Q5ZYS2_KLEPN</name>
<dbReference type="AlphaFoldDB" id="A0A9Q5ZYS2"/>
<evidence type="ECO:0000313" key="1">
    <source>
        <dbReference type="EMBL" id="PLE26403.1"/>
    </source>
</evidence>
<evidence type="ECO:0000313" key="2">
    <source>
        <dbReference type="Proteomes" id="UP000234439"/>
    </source>
</evidence>
<organism evidence="1 2">
    <name type="scientific">Klebsiella pneumoniae</name>
    <dbReference type="NCBI Taxonomy" id="573"/>
    <lineage>
        <taxon>Bacteria</taxon>
        <taxon>Pseudomonadati</taxon>
        <taxon>Pseudomonadota</taxon>
        <taxon>Gammaproteobacteria</taxon>
        <taxon>Enterobacterales</taxon>
        <taxon>Enterobacteriaceae</taxon>
        <taxon>Klebsiella/Raoultella group</taxon>
        <taxon>Klebsiella</taxon>
        <taxon>Klebsiella pneumoniae complex</taxon>
    </lineage>
</organism>
<proteinExistence type="predicted"/>
<gene>
    <name evidence="1" type="ORF">B6I68_17740</name>
</gene>
<dbReference type="Proteomes" id="UP000234439">
    <property type="component" value="Unassembled WGS sequence"/>
</dbReference>
<sequence>MRRDHAFFGETGAVRTERGGDGERVREAVFSDVDDLIADIAVIFHWPPSEMYGMELRELMAWRERAAIRSGNHEQEDDDDGS</sequence>
<accession>A0A9Q5ZYS2</accession>
<comment type="caution">
    <text evidence="1">The sequence shown here is derived from an EMBL/GenBank/DDBJ whole genome shotgun (WGS) entry which is preliminary data.</text>
</comment>
<protein>
    <submittedName>
        <fullName evidence="1">GpE family phage tail protein</fullName>
    </submittedName>
</protein>
<dbReference type="InterPro" id="IPR009493">
    <property type="entry name" value="P2_GpE"/>
</dbReference>
<dbReference type="EMBL" id="NCMJ01000097">
    <property type="protein sequence ID" value="PLE26403.1"/>
    <property type="molecule type" value="Genomic_DNA"/>
</dbReference>
<dbReference type="Pfam" id="PF06528">
    <property type="entry name" value="Phage_P2_GpE"/>
    <property type="match status" value="1"/>
</dbReference>
<reference evidence="1 2" key="1">
    <citation type="journal article" date="2017" name="J. Infect. Dis.">
        <title>An Analysis of the Epidemic of Klebsiella pneumoniae Carbapenemase-Producing K. pneumoniae: Convergence of Two Evolutionary Mechanisms Creates the Perfect Storm.</title>
        <authorList>
            <person name="Rojas L.J."/>
            <person name="Weinstock G.M."/>
            <person name="De La Cadena E."/>
            <person name="Diaz L."/>
            <person name="Rios R."/>
            <person name="Hanson B.M."/>
            <person name="Brown J.S."/>
            <person name="Vats P."/>
            <person name="Phillips D.S."/>
            <person name="Nguyen H."/>
            <person name="Hujer K.M."/>
            <person name="Correa A."/>
            <person name="Adams M.D."/>
            <person name="Perez F."/>
            <person name="Sodergren E."/>
            <person name="Narechania A."/>
            <person name="Planet P.J."/>
            <person name="Villegas M.V."/>
            <person name="Bonomo R.A."/>
            <person name="Arias C.A."/>
        </authorList>
    </citation>
    <scope>NUCLEOTIDE SEQUENCE [LARGE SCALE GENOMIC DNA]</scope>
    <source>
        <strain evidence="1 2">COL-Kpn30</strain>
    </source>
</reference>